<organism evidence="1 2">
    <name type="scientific">Fodinibius salicampi</name>
    <dbReference type="NCBI Taxonomy" id="1920655"/>
    <lineage>
        <taxon>Bacteria</taxon>
        <taxon>Pseudomonadati</taxon>
        <taxon>Balneolota</taxon>
        <taxon>Balneolia</taxon>
        <taxon>Balneolales</taxon>
        <taxon>Balneolaceae</taxon>
        <taxon>Fodinibius</taxon>
    </lineage>
</organism>
<proteinExistence type="predicted"/>
<sequence length="193" mass="21254">MDIKKLLFGLATFALLISSVPQKVAAQWSLGASYEIRDEEPENGFGVRLERDILQRLPIVNLGLRGHFSYFNEENSLSRDGVTYSRELTNYDYGLAAVGGVSVGLVAPYVGLGLGSSTMDVNRDDLPEDSPFDEDGSDSAIYWNGFVGAEISPVPLLTPFVEYRLEQVSNYENLDESIKEGNGRLIFGVSINF</sequence>
<dbReference type="Proteomes" id="UP001207337">
    <property type="component" value="Unassembled WGS sequence"/>
</dbReference>
<dbReference type="Gene3D" id="2.40.160.20">
    <property type="match status" value="1"/>
</dbReference>
<accession>A0ABT3PZR5</accession>
<evidence type="ECO:0000313" key="1">
    <source>
        <dbReference type="EMBL" id="MCW9713377.1"/>
    </source>
</evidence>
<dbReference type="SUPFAM" id="SSF56925">
    <property type="entry name" value="OMPA-like"/>
    <property type="match status" value="1"/>
</dbReference>
<protein>
    <submittedName>
        <fullName evidence="1">Outer membrane beta-barrel protein</fullName>
    </submittedName>
</protein>
<comment type="caution">
    <text evidence="1">The sequence shown here is derived from an EMBL/GenBank/DDBJ whole genome shotgun (WGS) entry which is preliminary data.</text>
</comment>
<keyword evidence="2" id="KW-1185">Reference proteome</keyword>
<dbReference type="InterPro" id="IPR011250">
    <property type="entry name" value="OMP/PagP_B-barrel"/>
</dbReference>
<evidence type="ECO:0000313" key="2">
    <source>
        <dbReference type="Proteomes" id="UP001207337"/>
    </source>
</evidence>
<gene>
    <name evidence="1" type="ORF">LQ318_10705</name>
</gene>
<name>A0ABT3PZR5_9BACT</name>
<dbReference type="EMBL" id="JAJNDC010000002">
    <property type="protein sequence ID" value="MCW9713377.1"/>
    <property type="molecule type" value="Genomic_DNA"/>
</dbReference>
<dbReference type="RefSeq" id="WP_265790008.1">
    <property type="nucleotide sequence ID" value="NZ_BAABRS010000002.1"/>
</dbReference>
<reference evidence="1 2" key="1">
    <citation type="submission" date="2021-11" db="EMBL/GenBank/DDBJ databases">
        <title>Aliifidinibius sp. nov., a new bacterium isolated from saline soil.</title>
        <authorList>
            <person name="Galisteo C."/>
            <person name="De La Haba R."/>
            <person name="Sanchez-Porro C."/>
            <person name="Ventosa A."/>
        </authorList>
    </citation>
    <scope>NUCLEOTIDE SEQUENCE [LARGE SCALE GENOMIC DNA]</scope>
    <source>
        <strain evidence="1 2">KACC 190600</strain>
    </source>
</reference>